<accession>A0A1G6A6F3</accession>
<dbReference type="FunFam" id="2.60.40.1730:FF:000005">
    <property type="entry name" value="Aminopeptidase N"/>
    <property type="match status" value="1"/>
</dbReference>
<comment type="cofactor">
    <cofactor evidence="2">
        <name>Zn(2+)</name>
        <dbReference type="ChEBI" id="CHEBI:29105"/>
    </cofactor>
</comment>
<gene>
    <name evidence="18" type="ORF">SAMN02927930_00161</name>
</gene>
<feature type="domain" description="Peptidase M1 membrane alanine aminopeptidase" evidence="14">
    <location>
        <begin position="226"/>
        <end position="440"/>
    </location>
</feature>
<comment type="similarity">
    <text evidence="3">Belongs to the peptidase M1 family.</text>
</comment>
<dbReference type="GO" id="GO:0008237">
    <property type="term" value="F:metallopeptidase activity"/>
    <property type="evidence" value="ECO:0007669"/>
    <property type="project" value="UniProtKB-UniRule"/>
</dbReference>
<dbReference type="InterPro" id="IPR024601">
    <property type="entry name" value="Peptidase_M1_pepN_C"/>
</dbReference>
<dbReference type="InterPro" id="IPR035414">
    <property type="entry name" value="Peptidase_M1_pepN_Ig-like"/>
</dbReference>
<keyword evidence="19" id="KW-1185">Reference proteome</keyword>
<evidence type="ECO:0000313" key="18">
    <source>
        <dbReference type="EMBL" id="SDB03998.1"/>
    </source>
</evidence>
<dbReference type="Pfam" id="PF17900">
    <property type="entry name" value="Peptidase_M1_N"/>
    <property type="match status" value="1"/>
</dbReference>
<evidence type="ECO:0000256" key="6">
    <source>
        <dbReference type="ARBA" id="ARBA00022438"/>
    </source>
</evidence>
<keyword evidence="9" id="KW-0378">Hydrolase</keyword>
<dbReference type="AlphaFoldDB" id="A0A1G6A6F3"/>
<dbReference type="SUPFAM" id="SSF63737">
    <property type="entry name" value="Leukotriene A4 hydrolase N-terminal domain"/>
    <property type="match status" value="1"/>
</dbReference>
<feature type="domain" description="Peptidase M1 alanyl aminopeptidase Ig-like fold" evidence="15">
    <location>
        <begin position="445"/>
        <end position="548"/>
    </location>
</feature>
<reference evidence="19" key="1">
    <citation type="submission" date="2016-10" db="EMBL/GenBank/DDBJ databases">
        <authorList>
            <person name="Varghese N."/>
            <person name="Submissions S."/>
        </authorList>
    </citation>
    <scope>NUCLEOTIDE SEQUENCE [LARGE SCALE GENOMIC DNA]</scope>
    <source>
        <strain evidence="19">CGMCC 1.10824</strain>
    </source>
</reference>
<dbReference type="FunFam" id="1.10.390.10:FF:000002">
    <property type="entry name" value="Aminopeptidase N"/>
    <property type="match status" value="1"/>
</dbReference>
<dbReference type="Pfam" id="PF01433">
    <property type="entry name" value="Peptidase_M1"/>
    <property type="match status" value="1"/>
</dbReference>
<dbReference type="Gene3D" id="2.60.40.1730">
    <property type="entry name" value="tricorn interacting facor f3 domain"/>
    <property type="match status" value="1"/>
</dbReference>
<evidence type="ECO:0000313" key="19">
    <source>
        <dbReference type="Proteomes" id="UP000199626"/>
    </source>
</evidence>
<dbReference type="InterPro" id="IPR037144">
    <property type="entry name" value="Peptidase_M1_pepN_C_sf"/>
</dbReference>
<dbReference type="InterPro" id="IPR027268">
    <property type="entry name" value="Peptidase_M4/M1_CTD_sf"/>
</dbReference>
<dbReference type="Proteomes" id="UP000199626">
    <property type="component" value="Unassembled WGS sequence"/>
</dbReference>
<dbReference type="GO" id="GO:0016285">
    <property type="term" value="F:alanyl aminopeptidase activity"/>
    <property type="evidence" value="ECO:0007669"/>
    <property type="project" value="UniProtKB-EC"/>
</dbReference>
<dbReference type="InterPro" id="IPR038438">
    <property type="entry name" value="PepN_Ig-like_sf"/>
</dbReference>
<evidence type="ECO:0000259" key="15">
    <source>
        <dbReference type="Pfam" id="PF11940"/>
    </source>
</evidence>
<evidence type="ECO:0000256" key="1">
    <source>
        <dbReference type="ARBA" id="ARBA00000098"/>
    </source>
</evidence>
<dbReference type="Gene3D" id="1.25.50.10">
    <property type="entry name" value="Peptidase M1, alanyl aminopeptidase, C-terminal domain"/>
    <property type="match status" value="1"/>
</dbReference>
<name>A0A1G6A6F3_9GAMM</name>
<dbReference type="EMBL" id="FMXN01000001">
    <property type="protein sequence ID" value="SDB03998.1"/>
    <property type="molecule type" value="Genomic_DNA"/>
</dbReference>
<evidence type="ECO:0000256" key="10">
    <source>
        <dbReference type="ARBA" id="ARBA00022833"/>
    </source>
</evidence>
<dbReference type="InterPro" id="IPR012779">
    <property type="entry name" value="Peptidase_M1_pepN"/>
</dbReference>
<dbReference type="Pfam" id="PF11940">
    <property type="entry name" value="DUF3458"/>
    <property type="match status" value="1"/>
</dbReference>
<dbReference type="FunFam" id="3.30.2010.30:FF:000002">
    <property type="entry name" value="Putative aminopeptidase N"/>
    <property type="match status" value="1"/>
</dbReference>
<dbReference type="Gene3D" id="1.10.390.10">
    <property type="entry name" value="Neutral Protease Domain 2"/>
    <property type="match status" value="1"/>
</dbReference>
<dbReference type="RefSeq" id="WP_092590746.1">
    <property type="nucleotide sequence ID" value="NZ_FMXN01000001.1"/>
</dbReference>
<evidence type="ECO:0000256" key="3">
    <source>
        <dbReference type="ARBA" id="ARBA00010136"/>
    </source>
</evidence>
<evidence type="ECO:0000259" key="16">
    <source>
        <dbReference type="Pfam" id="PF17432"/>
    </source>
</evidence>
<dbReference type="OrthoDB" id="100605at2"/>
<comment type="catalytic activity">
    <reaction evidence="1">
        <text>Release of an N-terminal amino acid, Xaa-|-Yaa- from a peptide, amide or arylamide. Xaa is preferably Ala, but may be most amino acids including Pro (slow action). When a terminal hydrophobic residue is followed by a prolyl residue, the two may be released as an intact Xaa-Pro dipeptide.</text>
        <dbReference type="EC" id="3.4.11.2"/>
    </reaction>
</comment>
<evidence type="ECO:0000256" key="8">
    <source>
        <dbReference type="ARBA" id="ARBA00022723"/>
    </source>
</evidence>
<feature type="domain" description="Aminopeptidase N-like N-terminal" evidence="17">
    <location>
        <begin position="50"/>
        <end position="187"/>
    </location>
</feature>
<keyword evidence="6 18" id="KW-0031">Aminopeptidase</keyword>
<evidence type="ECO:0000256" key="7">
    <source>
        <dbReference type="ARBA" id="ARBA00022670"/>
    </source>
</evidence>
<dbReference type="EC" id="3.4.11.2" evidence="4 13"/>
<comment type="function">
    <text evidence="12">Aminopeptidase N is involved in the degradation of intracellular peptides generated by protein breakdown during normal growth as well as in response to nutrient starvation.</text>
</comment>
<protein>
    <recommendedName>
        <fullName evidence="5 13">Aminopeptidase N</fullName>
        <ecNumber evidence="4 13">3.4.11.2</ecNumber>
    </recommendedName>
</protein>
<evidence type="ECO:0000256" key="4">
    <source>
        <dbReference type="ARBA" id="ARBA00012564"/>
    </source>
</evidence>
<evidence type="ECO:0000256" key="13">
    <source>
        <dbReference type="NCBIfam" id="TIGR02414"/>
    </source>
</evidence>
<evidence type="ECO:0000256" key="5">
    <source>
        <dbReference type="ARBA" id="ARBA00015611"/>
    </source>
</evidence>
<keyword evidence="7" id="KW-0645">Protease</keyword>
<dbReference type="GO" id="GO:0006508">
    <property type="term" value="P:proteolysis"/>
    <property type="evidence" value="ECO:0007669"/>
    <property type="project" value="UniProtKB-UniRule"/>
</dbReference>
<dbReference type="Pfam" id="PF17432">
    <property type="entry name" value="DUF3458_C"/>
    <property type="match status" value="1"/>
</dbReference>
<dbReference type="InterPro" id="IPR042097">
    <property type="entry name" value="Aminopeptidase_N-like_N_sf"/>
</dbReference>
<evidence type="ECO:0000256" key="12">
    <source>
        <dbReference type="ARBA" id="ARBA00059739"/>
    </source>
</evidence>
<keyword evidence="10" id="KW-0862">Zinc</keyword>
<evidence type="ECO:0000259" key="14">
    <source>
        <dbReference type="Pfam" id="PF01433"/>
    </source>
</evidence>
<dbReference type="Gene3D" id="2.60.40.1840">
    <property type="match status" value="1"/>
</dbReference>
<proteinExistence type="inferred from homology"/>
<evidence type="ECO:0000256" key="9">
    <source>
        <dbReference type="ARBA" id="ARBA00022801"/>
    </source>
</evidence>
<evidence type="ECO:0000256" key="11">
    <source>
        <dbReference type="ARBA" id="ARBA00023049"/>
    </source>
</evidence>
<sequence length="874" mass="99270">MAVPETKYRSDYRAPEFLIETVDLTFILDDVATRVINTMQVIPQGVNAPLVLDGQGLELMQVKLDGRELSANDYVVTAHSLIIAKVPATPFQLHLETQINPSANKALEGLYQSGDAFCSQCEAEGFRRITYYLDRPDVLAEFKTTLVANQQRYPHLLSNGNCIAQGVNEDGTHWVTWHDPFPKPAYLFAVVAGDFECLDDHYVTASGRVVQLKFFVEKGQRDRAHYALESLKNAMRWDEQRFGLEYDLDIYMVVAVDFFNMGAMENKGLNVFNSRYVLADQTTATDQDFMNVEAVIGHEYFHNWTGNRVTCRDWFQLSLKEGLTVFREQEFSADMGSRAVHRIQAIQTMRTQQFNEDASPMAHPIRPDKVIEMNNFYTVTVYEKGAEVVRMLHTLLGEERFQQGLRLYFERHDGQAVTCDDFIAAMATANQVDLTQFERWYSQAGTPQVTIASHYSAATQQLRIDFSQQTPATPGQPHKEPLHIPVLMSFYTPTGEPIAIVHPLLKLHESGSLLFELTGAEQQLVINHLPCQPVVAVLENFSAPVRVREHSSFADKLVLLAHAQQEVTRWEAAQSIYQTLILDAVAQQQPVVLAEPVIVAFQQVAQADIDPALKALTLTPPSLAELTEHYATEIPLVALQQAHEQLKQQLANGLAHIFAAVWQQRKQQPYAATAEAIALRRWQHTALEYLALRTPEEYSGEVADYYYQADNMTAQHHALQLAVHLGLSCKDELLQAFERQWQHEPLVLDKWFAIQASQPKGNVVAVVNQLQQHPGFNRDNPNRQYALMATFGRNLLQFHQPDGAGYRLLSDMICYLNDHNPQVAARLITPLMQWRRFDQQRQQQMQNELLRLQQLPQLAPDLIEKINQTLVATE</sequence>
<dbReference type="Gene3D" id="3.30.2010.30">
    <property type="match status" value="1"/>
</dbReference>
<dbReference type="GO" id="GO:0008270">
    <property type="term" value="F:zinc ion binding"/>
    <property type="evidence" value="ECO:0007669"/>
    <property type="project" value="InterPro"/>
</dbReference>
<dbReference type="InterPro" id="IPR045357">
    <property type="entry name" value="Aminopeptidase_N-like_N"/>
</dbReference>
<dbReference type="InterPro" id="IPR001930">
    <property type="entry name" value="Peptidase_M1"/>
</dbReference>
<evidence type="ECO:0000259" key="17">
    <source>
        <dbReference type="Pfam" id="PF17900"/>
    </source>
</evidence>
<organism evidence="18 19">
    <name type="scientific">Pseudidiomarina indica</name>
    <dbReference type="NCBI Taxonomy" id="1159017"/>
    <lineage>
        <taxon>Bacteria</taxon>
        <taxon>Pseudomonadati</taxon>
        <taxon>Pseudomonadota</taxon>
        <taxon>Gammaproteobacteria</taxon>
        <taxon>Alteromonadales</taxon>
        <taxon>Idiomarinaceae</taxon>
        <taxon>Pseudidiomarina</taxon>
    </lineage>
</organism>
<dbReference type="NCBIfam" id="TIGR02414">
    <property type="entry name" value="pepN_proteo"/>
    <property type="match status" value="1"/>
</dbReference>
<dbReference type="PRINTS" id="PR00756">
    <property type="entry name" value="ALADIPTASE"/>
</dbReference>
<dbReference type="InterPro" id="IPR014782">
    <property type="entry name" value="Peptidase_M1_dom"/>
</dbReference>
<dbReference type="CDD" id="cd09600">
    <property type="entry name" value="M1_APN"/>
    <property type="match status" value="1"/>
</dbReference>
<keyword evidence="11" id="KW-0482">Metalloprotease</keyword>
<dbReference type="PANTHER" id="PTHR46322">
    <property type="entry name" value="PUROMYCIN-SENSITIVE AMINOPEPTIDASE"/>
    <property type="match status" value="1"/>
</dbReference>
<evidence type="ECO:0000256" key="2">
    <source>
        <dbReference type="ARBA" id="ARBA00001947"/>
    </source>
</evidence>
<keyword evidence="8" id="KW-0479">Metal-binding</keyword>
<dbReference type="SUPFAM" id="SSF55486">
    <property type="entry name" value="Metalloproteases ('zincins'), catalytic domain"/>
    <property type="match status" value="1"/>
</dbReference>
<feature type="domain" description="Peptidase M1 alanyl aminopeptidase C-terminal" evidence="16">
    <location>
        <begin position="555"/>
        <end position="870"/>
    </location>
</feature>
<dbReference type="STRING" id="1159017.SAMN02927930_00161"/>
<dbReference type="PANTHER" id="PTHR46322:SF1">
    <property type="entry name" value="PUROMYCIN-SENSITIVE AMINOPEPTIDASE"/>
    <property type="match status" value="1"/>
</dbReference>